<organism evidence="6 7">
    <name type="scientific">Demequina mangrovi</name>
    <dbReference type="NCBI Taxonomy" id="1043493"/>
    <lineage>
        <taxon>Bacteria</taxon>
        <taxon>Bacillati</taxon>
        <taxon>Actinomycetota</taxon>
        <taxon>Actinomycetes</taxon>
        <taxon>Micrococcales</taxon>
        <taxon>Demequinaceae</taxon>
        <taxon>Demequina</taxon>
    </lineage>
</organism>
<evidence type="ECO:0000313" key="6">
    <source>
        <dbReference type="EMBL" id="SEJ64036.1"/>
    </source>
</evidence>
<dbReference type="GO" id="GO:0005886">
    <property type="term" value="C:plasma membrane"/>
    <property type="evidence" value="ECO:0007669"/>
    <property type="project" value="TreeGrafter"/>
</dbReference>
<evidence type="ECO:0000313" key="7">
    <source>
        <dbReference type="Proteomes" id="UP000183315"/>
    </source>
</evidence>
<dbReference type="CDD" id="cd00400">
    <property type="entry name" value="Voltage_gated_ClC"/>
    <property type="match status" value="1"/>
</dbReference>
<gene>
    <name evidence="6" type="ORF">SAMN05421637_2525</name>
</gene>
<protein>
    <submittedName>
        <fullName evidence="6">H+/Cl-antiporter ClcA</fullName>
    </submittedName>
</protein>
<evidence type="ECO:0000256" key="4">
    <source>
        <dbReference type="ARBA" id="ARBA00023136"/>
    </source>
</evidence>
<dbReference type="AlphaFoldDB" id="A0A1H7AGH3"/>
<keyword evidence="2 5" id="KW-0812">Transmembrane</keyword>
<feature type="transmembrane region" description="Helical" evidence="5">
    <location>
        <begin position="375"/>
        <end position="402"/>
    </location>
</feature>
<dbReference type="InterPro" id="IPR050368">
    <property type="entry name" value="ClC-type_chloride_channel"/>
</dbReference>
<dbReference type="GO" id="GO:0015108">
    <property type="term" value="F:chloride transmembrane transporter activity"/>
    <property type="evidence" value="ECO:0007669"/>
    <property type="project" value="InterPro"/>
</dbReference>
<dbReference type="OrthoDB" id="2729535at2"/>
<dbReference type="Pfam" id="PF00654">
    <property type="entry name" value="Voltage_CLC"/>
    <property type="match status" value="1"/>
</dbReference>
<feature type="transmembrane region" description="Helical" evidence="5">
    <location>
        <begin position="227"/>
        <end position="248"/>
    </location>
</feature>
<dbReference type="EMBL" id="FNZI01000006">
    <property type="protein sequence ID" value="SEJ64036.1"/>
    <property type="molecule type" value="Genomic_DNA"/>
</dbReference>
<keyword evidence="7" id="KW-1185">Reference proteome</keyword>
<evidence type="ECO:0000256" key="3">
    <source>
        <dbReference type="ARBA" id="ARBA00022989"/>
    </source>
</evidence>
<name>A0A1H7AGH3_9MICO</name>
<feature type="transmembrane region" description="Helical" evidence="5">
    <location>
        <begin position="301"/>
        <end position="322"/>
    </location>
</feature>
<feature type="transmembrane region" description="Helical" evidence="5">
    <location>
        <begin position="149"/>
        <end position="174"/>
    </location>
</feature>
<dbReference type="PANTHER" id="PTHR43427:SF9">
    <property type="entry name" value="ION-TRANSPORT PROTEIN YFEO-RELATED"/>
    <property type="match status" value="1"/>
</dbReference>
<feature type="transmembrane region" description="Helical" evidence="5">
    <location>
        <begin position="329"/>
        <end position="346"/>
    </location>
</feature>
<dbReference type="SUPFAM" id="SSF81340">
    <property type="entry name" value="Clc chloride channel"/>
    <property type="match status" value="1"/>
</dbReference>
<dbReference type="InterPro" id="IPR001807">
    <property type="entry name" value="ClC"/>
</dbReference>
<evidence type="ECO:0000256" key="2">
    <source>
        <dbReference type="ARBA" id="ARBA00022692"/>
    </source>
</evidence>
<dbReference type="NCBIfam" id="NF002971">
    <property type="entry name" value="PRK03655.1"/>
    <property type="match status" value="1"/>
</dbReference>
<keyword evidence="3 5" id="KW-1133">Transmembrane helix</keyword>
<dbReference type="RefSeq" id="WP_042215881.1">
    <property type="nucleotide sequence ID" value="NZ_BBLU01000014.1"/>
</dbReference>
<dbReference type="Gene3D" id="1.10.3080.10">
    <property type="entry name" value="Clc chloride channel"/>
    <property type="match status" value="1"/>
</dbReference>
<dbReference type="Proteomes" id="UP000183315">
    <property type="component" value="Unassembled WGS sequence"/>
</dbReference>
<dbReference type="PANTHER" id="PTHR43427">
    <property type="entry name" value="CHLORIDE CHANNEL PROTEIN CLC-E"/>
    <property type="match status" value="1"/>
</dbReference>
<feature type="transmembrane region" description="Helical" evidence="5">
    <location>
        <begin position="260"/>
        <end position="281"/>
    </location>
</feature>
<feature type="transmembrane region" description="Helical" evidence="5">
    <location>
        <begin position="99"/>
        <end position="119"/>
    </location>
</feature>
<accession>A0A1H7AGH3</accession>
<evidence type="ECO:0000256" key="1">
    <source>
        <dbReference type="ARBA" id="ARBA00004141"/>
    </source>
</evidence>
<feature type="transmembrane region" description="Helical" evidence="5">
    <location>
        <begin position="12"/>
        <end position="34"/>
    </location>
</feature>
<sequence>MSETTTSPGPAALARAGMPAAVVGVVSALILFGVDEVAEVLHHVWWDLLPETFGIDGGGRWWAAVILTITGALVGLTLWKAPGHGGHDTATVDLVSPPLPLRALPGVAVALILGLAGGVSLGPEGPIIMIATGLTVIAYRRFLPDVPVPAVLMISTAAMLGAMLGTPVASALVLTSVMGGAQPGQLWDRLFAPLVAAGTGAVTYHLLGGTGWDMGLPDYEPAWIDLLTAAVVATAGAAVGAVAAYAFTPAYRLSRRLGHPVLYATVGGALLGVLALIGGQITMFKGAEQTAEILADKDSYGVGALVVIVLVKLTAIVISGASGFRGGRIFPAMFTGVAFGLLAHAALPEIPLTLAVAAGVMGVLFAVGRDGWIALFGAVLICGSVAVLPILCIAVLPVWLVLTRVPHMLVHEHGTPAAPAAAEEGAR</sequence>
<keyword evidence="4 5" id="KW-0472">Membrane</keyword>
<dbReference type="InterPro" id="IPR014743">
    <property type="entry name" value="Cl-channel_core"/>
</dbReference>
<dbReference type="eggNOG" id="COG0038">
    <property type="taxonomic scope" value="Bacteria"/>
</dbReference>
<dbReference type="PRINTS" id="PR00762">
    <property type="entry name" value="CLCHANNEL"/>
</dbReference>
<feature type="transmembrane region" description="Helical" evidence="5">
    <location>
        <begin position="61"/>
        <end position="79"/>
    </location>
</feature>
<evidence type="ECO:0000256" key="5">
    <source>
        <dbReference type="SAM" id="Phobius"/>
    </source>
</evidence>
<reference evidence="7" key="1">
    <citation type="submission" date="2016-10" db="EMBL/GenBank/DDBJ databases">
        <authorList>
            <person name="Varghese N."/>
        </authorList>
    </citation>
    <scope>NUCLEOTIDE SEQUENCE [LARGE SCALE GENOMIC DNA]</scope>
    <source>
        <strain evidence="7">DSM 24868</strain>
    </source>
</reference>
<comment type="subcellular location">
    <subcellularLocation>
        <location evidence="1">Membrane</location>
        <topology evidence="1">Multi-pass membrane protein</topology>
    </subcellularLocation>
</comment>
<feature type="transmembrane region" description="Helical" evidence="5">
    <location>
        <begin position="186"/>
        <end position="207"/>
    </location>
</feature>
<dbReference type="STRING" id="1043493.SAMN05421637_2525"/>
<proteinExistence type="predicted"/>